<keyword evidence="3" id="KW-1185">Reference proteome</keyword>
<evidence type="ECO:0000313" key="2">
    <source>
        <dbReference type="EMBL" id="MBB5136599.1"/>
    </source>
</evidence>
<dbReference type="RefSeq" id="WP_185053496.1">
    <property type="nucleotide sequence ID" value="NZ_BAABIX010000008.1"/>
</dbReference>
<name>A0A840PC85_9ACTN</name>
<dbReference type="Proteomes" id="UP000578449">
    <property type="component" value="Unassembled WGS sequence"/>
</dbReference>
<feature type="compositionally biased region" description="Basic and acidic residues" evidence="1">
    <location>
        <begin position="84"/>
        <end position="94"/>
    </location>
</feature>
<evidence type="ECO:0000313" key="3">
    <source>
        <dbReference type="Proteomes" id="UP000578449"/>
    </source>
</evidence>
<dbReference type="InterPro" id="IPR029068">
    <property type="entry name" value="Glyas_Bleomycin-R_OHBP_Dase"/>
</dbReference>
<dbReference type="GO" id="GO:0016829">
    <property type="term" value="F:lyase activity"/>
    <property type="evidence" value="ECO:0007669"/>
    <property type="project" value="UniProtKB-KW"/>
</dbReference>
<keyword evidence="2" id="KW-0456">Lyase</keyword>
<reference evidence="2 3" key="1">
    <citation type="submission" date="2020-08" db="EMBL/GenBank/DDBJ databases">
        <title>Genomic Encyclopedia of Type Strains, Phase IV (KMG-IV): sequencing the most valuable type-strain genomes for metagenomic binning, comparative biology and taxonomic classification.</title>
        <authorList>
            <person name="Goeker M."/>
        </authorList>
    </citation>
    <scope>NUCLEOTIDE SEQUENCE [LARGE SCALE GENOMIC DNA]</scope>
    <source>
        <strain evidence="2 3">DSM 45615</strain>
    </source>
</reference>
<keyword evidence="2" id="KW-0223">Dioxygenase</keyword>
<dbReference type="GO" id="GO:0051213">
    <property type="term" value="F:dioxygenase activity"/>
    <property type="evidence" value="ECO:0007669"/>
    <property type="project" value="UniProtKB-KW"/>
</dbReference>
<accession>A0A840PC85</accession>
<dbReference type="SUPFAM" id="SSF54593">
    <property type="entry name" value="Glyoxalase/Bleomycin resistance protein/Dihydroxybiphenyl dioxygenase"/>
    <property type="match status" value="1"/>
</dbReference>
<comment type="caution">
    <text evidence="2">The sequence shown here is derived from an EMBL/GenBank/DDBJ whole genome shotgun (WGS) entry which is preliminary data.</text>
</comment>
<keyword evidence="2" id="KW-0560">Oxidoreductase</keyword>
<protein>
    <submittedName>
        <fullName evidence="2">Catechol 2,3-dioxygenase-like lactoylglutathione lyase family enzyme</fullName>
    </submittedName>
</protein>
<proteinExistence type="predicted"/>
<sequence length="102" mass="11193">MQTTLIVIYTDHLRECAAFYSGLGLPLQAEQHGNGPEHHAAELGTMVVELYPATEHRPATGSLRLGFRLPHHAAPRDLPPGRHLLTDPDGRTIDLEITENPA</sequence>
<feature type="region of interest" description="Disordered" evidence="1">
    <location>
        <begin position="72"/>
        <end position="102"/>
    </location>
</feature>
<evidence type="ECO:0000256" key="1">
    <source>
        <dbReference type="SAM" id="MobiDB-lite"/>
    </source>
</evidence>
<organism evidence="2 3">
    <name type="scientific">Thermocatellispora tengchongensis</name>
    <dbReference type="NCBI Taxonomy" id="1073253"/>
    <lineage>
        <taxon>Bacteria</taxon>
        <taxon>Bacillati</taxon>
        <taxon>Actinomycetota</taxon>
        <taxon>Actinomycetes</taxon>
        <taxon>Streptosporangiales</taxon>
        <taxon>Streptosporangiaceae</taxon>
        <taxon>Thermocatellispora</taxon>
    </lineage>
</organism>
<dbReference type="AlphaFoldDB" id="A0A840PC85"/>
<gene>
    <name evidence="2" type="ORF">HNP84_006350</name>
</gene>
<dbReference type="EMBL" id="JACHGN010000015">
    <property type="protein sequence ID" value="MBB5136599.1"/>
    <property type="molecule type" value="Genomic_DNA"/>
</dbReference>
<dbReference type="Gene3D" id="3.10.180.10">
    <property type="entry name" value="2,3-Dihydroxybiphenyl 1,2-Dioxygenase, domain 1"/>
    <property type="match status" value="1"/>
</dbReference>